<accession>A0A433UB82</accession>
<dbReference type="GO" id="GO:0005886">
    <property type="term" value="C:plasma membrane"/>
    <property type="evidence" value="ECO:0007669"/>
    <property type="project" value="UniProtKB-SubCell"/>
</dbReference>
<feature type="transmembrane region" description="Helical" evidence="14">
    <location>
        <begin position="195"/>
        <end position="214"/>
    </location>
</feature>
<dbReference type="InterPro" id="IPR038377">
    <property type="entry name" value="Na/Glc_symporter_sf"/>
</dbReference>
<keyword evidence="7" id="KW-0915">Sodium</keyword>
<dbReference type="OrthoDB" id="6142122at2759"/>
<keyword evidence="3" id="KW-0813">Transport</keyword>
<keyword evidence="4" id="KW-1003">Cell membrane</keyword>
<evidence type="ECO:0000256" key="4">
    <source>
        <dbReference type="ARBA" id="ARBA00022475"/>
    </source>
</evidence>
<evidence type="ECO:0000256" key="11">
    <source>
        <dbReference type="ARBA" id="ARBA00023201"/>
    </source>
</evidence>
<comment type="subcellular location">
    <subcellularLocation>
        <location evidence="1">Cell membrane</location>
        <topology evidence="1">Multi-pass membrane protein</topology>
    </subcellularLocation>
</comment>
<evidence type="ECO:0000256" key="14">
    <source>
        <dbReference type="SAM" id="Phobius"/>
    </source>
</evidence>
<organism evidence="15 16">
    <name type="scientific">Elysia chlorotica</name>
    <name type="common">Eastern emerald elysia</name>
    <name type="synonym">Sea slug</name>
    <dbReference type="NCBI Taxonomy" id="188477"/>
    <lineage>
        <taxon>Eukaryota</taxon>
        <taxon>Metazoa</taxon>
        <taxon>Spiralia</taxon>
        <taxon>Lophotrochozoa</taxon>
        <taxon>Mollusca</taxon>
        <taxon>Gastropoda</taxon>
        <taxon>Heterobranchia</taxon>
        <taxon>Euthyneura</taxon>
        <taxon>Panpulmonata</taxon>
        <taxon>Sacoglossa</taxon>
        <taxon>Placobranchoidea</taxon>
        <taxon>Plakobranchidae</taxon>
        <taxon>Elysia</taxon>
    </lineage>
</organism>
<evidence type="ECO:0000256" key="8">
    <source>
        <dbReference type="ARBA" id="ARBA00023065"/>
    </source>
</evidence>
<evidence type="ECO:0000256" key="7">
    <source>
        <dbReference type="ARBA" id="ARBA00023053"/>
    </source>
</evidence>
<sequence length="678" mass="73815">MASPENMQDPNQTSQHQFHIADYIVFGSTIVISIGIGIFYAVMGRRKSNTSEYLVGGRSMHVIPTAISLLVSFESSIMMLGTPAENYVFGMQYIWYMVGICVSQLLSVMVIVPMFHPLKITSAYEYLEMRFQSKTVRLMGTTLGIITYTWYMGIVLFGPAVALEAVTGYPLWNSIVVIAGVSVIYTAIGGLKAVIWTDVFQALVMFSGIFSILIKGTIDVGGPKKVWDIASAGGRMNFFNFDPDPSVRHTFWNLFLGSVIRGFGLGFNQSTVQRISSTKTVGQAKRMLLIVAPTFLITLVLASYEGIVAYSYFQVKGCDPLASKQIANPNQLVPFIVMEIFGKLPGMPGLFLASLFSASLSTLSSGLSSVAALTWSDILHPRLGDISEVKATIIIKVTVVLYGCVACGISFLVAQIGGTLTQIAGTLLSTFAGPLTGVFFLGCFFPRANAKGSLIGGFISLVMCVWISMGMNFSPAVKKTPGLPPASTENCFSPIYNVTGNYSTMETWYETSTHSYLMTTASSIEAIAPEPKGIEVIYTLSYQWLSAVGIIGTIIVGLIASVFTGMNRPGDVDPRYLISMSETLLIFLPGPMKRWLSSIGPQYMDEKYKSKFTDPSKLRLDPMNMEVQVVPVTDKVGNANGERHGNNGTTVTLTHITNEEDDLDDQVTDNSRLMATNK</sequence>
<dbReference type="Proteomes" id="UP000271974">
    <property type="component" value="Unassembled WGS sequence"/>
</dbReference>
<dbReference type="EMBL" id="RQTK01000020">
    <property type="protein sequence ID" value="RUS90993.1"/>
    <property type="molecule type" value="Genomic_DNA"/>
</dbReference>
<feature type="transmembrane region" description="Helical" evidence="14">
    <location>
        <begin position="136"/>
        <end position="157"/>
    </location>
</feature>
<evidence type="ECO:0000256" key="2">
    <source>
        <dbReference type="ARBA" id="ARBA00006434"/>
    </source>
</evidence>
<dbReference type="PROSITE" id="PS00456">
    <property type="entry name" value="NA_SOLUT_SYMP_1"/>
    <property type="match status" value="1"/>
</dbReference>
<dbReference type="Pfam" id="PF00474">
    <property type="entry name" value="SSF"/>
    <property type="match status" value="1"/>
</dbReference>
<evidence type="ECO:0000256" key="9">
    <source>
        <dbReference type="ARBA" id="ARBA00023136"/>
    </source>
</evidence>
<feature type="transmembrane region" description="Helical" evidence="14">
    <location>
        <begin position="62"/>
        <end position="81"/>
    </location>
</feature>
<evidence type="ECO:0000256" key="13">
    <source>
        <dbReference type="RuleBase" id="RU362091"/>
    </source>
</evidence>
<keyword evidence="11" id="KW-0739">Sodium transport</keyword>
<name>A0A433UB82_ELYCH</name>
<keyword evidence="16" id="KW-1185">Reference proteome</keyword>
<keyword evidence="5 14" id="KW-0812">Transmembrane</keyword>
<keyword evidence="9 14" id="KW-0472">Membrane</keyword>
<feature type="transmembrane region" description="Helical" evidence="14">
    <location>
        <begin position="93"/>
        <end position="115"/>
    </location>
</feature>
<comment type="caution">
    <text evidence="15">The sequence shown here is derived from an EMBL/GenBank/DDBJ whole genome shotgun (WGS) entry which is preliminary data.</text>
</comment>
<evidence type="ECO:0000256" key="3">
    <source>
        <dbReference type="ARBA" id="ARBA00022448"/>
    </source>
</evidence>
<dbReference type="GO" id="GO:0006814">
    <property type="term" value="P:sodium ion transport"/>
    <property type="evidence" value="ECO:0007669"/>
    <property type="project" value="UniProtKB-KW"/>
</dbReference>
<dbReference type="PROSITE" id="PS50283">
    <property type="entry name" value="NA_SOLUT_SYMP_3"/>
    <property type="match status" value="1"/>
</dbReference>
<feature type="transmembrane region" description="Helical" evidence="14">
    <location>
        <begin position="250"/>
        <end position="267"/>
    </location>
</feature>
<gene>
    <name evidence="15" type="ORF">EGW08_001210</name>
</gene>
<keyword evidence="10" id="KW-0325">Glycoprotein</keyword>
<dbReference type="PANTHER" id="PTHR42985">
    <property type="entry name" value="SODIUM-COUPLED MONOCARBOXYLATE TRANSPORTER"/>
    <property type="match status" value="1"/>
</dbReference>
<evidence type="ECO:0000256" key="6">
    <source>
        <dbReference type="ARBA" id="ARBA00022989"/>
    </source>
</evidence>
<feature type="transmembrane region" description="Helical" evidence="14">
    <location>
        <begin position="423"/>
        <end position="445"/>
    </location>
</feature>
<proteinExistence type="inferred from homology"/>
<comment type="catalytic activity">
    <reaction evidence="12">
        <text>iodide(out) + 2 Na(+)(out) = iodide(in) + 2 Na(+)(in)</text>
        <dbReference type="Rhea" id="RHEA:71207"/>
        <dbReference type="ChEBI" id="CHEBI:16382"/>
        <dbReference type="ChEBI" id="CHEBI:29101"/>
    </reaction>
</comment>
<feature type="transmembrane region" description="Helical" evidence="14">
    <location>
        <begin position="20"/>
        <end position="42"/>
    </location>
</feature>
<feature type="transmembrane region" description="Helical" evidence="14">
    <location>
        <begin position="393"/>
        <end position="417"/>
    </location>
</feature>
<dbReference type="Gene3D" id="1.20.1730.10">
    <property type="entry name" value="Sodium/glucose cotransporter"/>
    <property type="match status" value="1"/>
</dbReference>
<dbReference type="GO" id="GO:0015293">
    <property type="term" value="F:symporter activity"/>
    <property type="evidence" value="ECO:0007669"/>
    <property type="project" value="TreeGrafter"/>
</dbReference>
<evidence type="ECO:0008006" key="17">
    <source>
        <dbReference type="Google" id="ProtNLM"/>
    </source>
</evidence>
<feature type="transmembrane region" description="Helical" evidence="14">
    <location>
        <begin position="288"/>
        <end position="313"/>
    </location>
</feature>
<keyword evidence="8" id="KW-0406">Ion transport</keyword>
<evidence type="ECO:0000256" key="10">
    <source>
        <dbReference type="ARBA" id="ARBA00023180"/>
    </source>
</evidence>
<dbReference type="NCBIfam" id="TIGR00813">
    <property type="entry name" value="sss"/>
    <property type="match status" value="1"/>
</dbReference>
<evidence type="ECO:0000256" key="12">
    <source>
        <dbReference type="ARBA" id="ARBA00036099"/>
    </source>
</evidence>
<evidence type="ECO:0000256" key="5">
    <source>
        <dbReference type="ARBA" id="ARBA00022692"/>
    </source>
</evidence>
<dbReference type="InterPro" id="IPR018212">
    <property type="entry name" value="Na/solute_symporter_CS"/>
</dbReference>
<protein>
    <recommendedName>
        <fullName evidence="17">Sodium-coupled monocarboxylate transporter 1</fullName>
    </recommendedName>
</protein>
<feature type="transmembrane region" description="Helical" evidence="14">
    <location>
        <begin position="544"/>
        <end position="566"/>
    </location>
</feature>
<dbReference type="AlphaFoldDB" id="A0A433UB82"/>
<dbReference type="InterPro" id="IPR001734">
    <property type="entry name" value="Na/solute_symporter"/>
</dbReference>
<dbReference type="CDD" id="cd11492">
    <property type="entry name" value="SLC5sbd_NIS-SMVT"/>
    <property type="match status" value="1"/>
</dbReference>
<reference evidence="15 16" key="1">
    <citation type="submission" date="2019-01" db="EMBL/GenBank/DDBJ databases">
        <title>A draft genome assembly of the solar-powered sea slug Elysia chlorotica.</title>
        <authorList>
            <person name="Cai H."/>
            <person name="Li Q."/>
            <person name="Fang X."/>
            <person name="Li J."/>
            <person name="Curtis N.E."/>
            <person name="Altenburger A."/>
            <person name="Shibata T."/>
            <person name="Feng M."/>
            <person name="Maeda T."/>
            <person name="Schwartz J.A."/>
            <person name="Shigenobu S."/>
            <person name="Lundholm N."/>
            <person name="Nishiyama T."/>
            <person name="Yang H."/>
            <person name="Hasebe M."/>
            <person name="Li S."/>
            <person name="Pierce S.K."/>
            <person name="Wang J."/>
        </authorList>
    </citation>
    <scope>NUCLEOTIDE SEQUENCE [LARGE SCALE GENOMIC DNA]</scope>
    <source>
        <strain evidence="15">EC2010</strain>
        <tissue evidence="15">Whole organism of an adult</tissue>
    </source>
</reference>
<dbReference type="GO" id="GO:0098660">
    <property type="term" value="P:inorganic ion transmembrane transport"/>
    <property type="evidence" value="ECO:0007669"/>
    <property type="project" value="UniProtKB-ARBA"/>
</dbReference>
<feature type="transmembrane region" description="Helical" evidence="14">
    <location>
        <begin position="169"/>
        <end position="188"/>
    </location>
</feature>
<comment type="similarity">
    <text evidence="2 13">Belongs to the sodium:solute symporter (SSF) (TC 2.A.21) family.</text>
</comment>
<keyword evidence="6 14" id="KW-1133">Transmembrane helix</keyword>
<feature type="transmembrane region" description="Helical" evidence="14">
    <location>
        <begin position="452"/>
        <end position="473"/>
    </location>
</feature>
<evidence type="ECO:0000313" key="15">
    <source>
        <dbReference type="EMBL" id="RUS90993.1"/>
    </source>
</evidence>
<evidence type="ECO:0000256" key="1">
    <source>
        <dbReference type="ARBA" id="ARBA00004651"/>
    </source>
</evidence>
<dbReference type="GO" id="GO:0015075">
    <property type="term" value="F:monoatomic ion transmembrane transporter activity"/>
    <property type="evidence" value="ECO:0007669"/>
    <property type="project" value="UniProtKB-ARBA"/>
</dbReference>
<evidence type="ECO:0000313" key="16">
    <source>
        <dbReference type="Proteomes" id="UP000271974"/>
    </source>
</evidence>
<dbReference type="PANTHER" id="PTHR42985:SF40">
    <property type="entry name" value="LD47995P-RELATED"/>
    <property type="match status" value="1"/>
</dbReference>
<dbReference type="InterPro" id="IPR051163">
    <property type="entry name" value="Sodium:Solute_Symporter_SSF"/>
</dbReference>
<feature type="transmembrane region" description="Helical" evidence="14">
    <location>
        <begin position="350"/>
        <end position="373"/>
    </location>
</feature>
<dbReference type="STRING" id="188477.A0A433UB82"/>